<sequence>MGLGCLNPGKCNCSPSVLLWDIGRENPSATSLEACQDVYDGLGIASDLASAGEYSGNLSDYKLILALWTYVDPPWLASLSSWAGRLMLAGDYYNVSGPPYGTPNSNSWINALCTTKGVDIQIDSDYINRSNYARTVSNDLTSSSASLSGGIHSTITVGPSATQLYHSVGTFGAPPYIPCVARHRVGDIDYVVNGDGTMFVTAGAVASKAAWLEQLFTAP</sequence>
<organism evidence="1 2">
    <name type="scientific">Aureliella helgolandensis</name>
    <dbReference type="NCBI Taxonomy" id="2527968"/>
    <lineage>
        <taxon>Bacteria</taxon>
        <taxon>Pseudomonadati</taxon>
        <taxon>Planctomycetota</taxon>
        <taxon>Planctomycetia</taxon>
        <taxon>Pirellulales</taxon>
        <taxon>Pirellulaceae</taxon>
        <taxon>Aureliella</taxon>
    </lineage>
</organism>
<dbReference type="RefSeq" id="WP_197355475.1">
    <property type="nucleotide sequence ID" value="NZ_CP036298.1"/>
</dbReference>
<dbReference type="Proteomes" id="UP000318017">
    <property type="component" value="Chromosome"/>
</dbReference>
<keyword evidence="2" id="KW-1185">Reference proteome</keyword>
<evidence type="ECO:0000313" key="2">
    <source>
        <dbReference type="Proteomes" id="UP000318017"/>
    </source>
</evidence>
<protein>
    <submittedName>
        <fullName evidence="1">Uncharacterized protein</fullName>
    </submittedName>
</protein>
<reference evidence="1 2" key="1">
    <citation type="submission" date="2019-02" db="EMBL/GenBank/DDBJ databases">
        <title>Deep-cultivation of Planctomycetes and their phenomic and genomic characterization uncovers novel biology.</title>
        <authorList>
            <person name="Wiegand S."/>
            <person name="Jogler M."/>
            <person name="Boedeker C."/>
            <person name="Pinto D."/>
            <person name="Vollmers J."/>
            <person name="Rivas-Marin E."/>
            <person name="Kohn T."/>
            <person name="Peeters S.H."/>
            <person name="Heuer A."/>
            <person name="Rast P."/>
            <person name="Oberbeckmann S."/>
            <person name="Bunk B."/>
            <person name="Jeske O."/>
            <person name="Meyerdierks A."/>
            <person name="Storesund J.E."/>
            <person name="Kallscheuer N."/>
            <person name="Luecker S."/>
            <person name="Lage O.M."/>
            <person name="Pohl T."/>
            <person name="Merkel B.J."/>
            <person name="Hornburger P."/>
            <person name="Mueller R.-W."/>
            <person name="Bruemmer F."/>
            <person name="Labrenz M."/>
            <person name="Spormann A.M."/>
            <person name="Op den Camp H."/>
            <person name="Overmann J."/>
            <person name="Amann R."/>
            <person name="Jetten M.S.M."/>
            <person name="Mascher T."/>
            <person name="Medema M.H."/>
            <person name="Devos D.P."/>
            <person name="Kaster A.-K."/>
            <person name="Ovreas L."/>
            <person name="Rohde M."/>
            <person name="Galperin M.Y."/>
            <person name="Jogler C."/>
        </authorList>
    </citation>
    <scope>NUCLEOTIDE SEQUENCE [LARGE SCALE GENOMIC DNA]</scope>
    <source>
        <strain evidence="1 2">Q31a</strain>
    </source>
</reference>
<accession>A0A518GCP3</accession>
<evidence type="ECO:0000313" key="1">
    <source>
        <dbReference type="EMBL" id="QDV26358.1"/>
    </source>
</evidence>
<dbReference type="AlphaFoldDB" id="A0A518GCP3"/>
<dbReference type="KEGG" id="ahel:Q31a_47310"/>
<name>A0A518GCP3_9BACT</name>
<gene>
    <name evidence="1" type="ORF">Q31a_47310</name>
</gene>
<dbReference type="EMBL" id="CP036298">
    <property type="protein sequence ID" value="QDV26358.1"/>
    <property type="molecule type" value="Genomic_DNA"/>
</dbReference>
<proteinExistence type="predicted"/>